<gene>
    <name evidence="4" type="ORF">BsIDN1_40900</name>
</gene>
<evidence type="ECO:0000313" key="4">
    <source>
        <dbReference type="EMBL" id="BBP90472.1"/>
    </source>
</evidence>
<name>A0A5S9MD17_BACIA</name>
<sequence length="76" mass="9098">MTHEQLTDISDVTRLHIIHYLKQLKEEGKSSKTSVRHLSSIRSFHQFLLREKVTTNDPSWNIETQKQSGLYRKFYH</sequence>
<dbReference type="InterPro" id="IPR010998">
    <property type="entry name" value="Integrase_recombinase_N"/>
</dbReference>
<evidence type="ECO:0000259" key="3">
    <source>
        <dbReference type="PROSITE" id="PS51900"/>
    </source>
</evidence>
<dbReference type="Pfam" id="PF02899">
    <property type="entry name" value="Phage_int_SAM_1"/>
    <property type="match status" value="1"/>
</dbReference>
<proteinExistence type="predicted"/>
<evidence type="ECO:0000313" key="5">
    <source>
        <dbReference type="Proteomes" id="UP000464658"/>
    </source>
</evidence>
<evidence type="ECO:0000256" key="2">
    <source>
        <dbReference type="PROSITE-ProRule" id="PRU01248"/>
    </source>
</evidence>
<protein>
    <recommendedName>
        <fullName evidence="3">Core-binding (CB) domain-containing protein</fullName>
    </recommendedName>
</protein>
<dbReference type="PROSITE" id="PS51900">
    <property type="entry name" value="CB"/>
    <property type="match status" value="1"/>
</dbReference>
<dbReference type="InterPro" id="IPR004107">
    <property type="entry name" value="Integrase_SAM-like_N"/>
</dbReference>
<evidence type="ECO:0000256" key="1">
    <source>
        <dbReference type="ARBA" id="ARBA00023125"/>
    </source>
</evidence>
<feature type="domain" description="Core-binding (CB)" evidence="3">
    <location>
        <begin position="1"/>
        <end position="49"/>
    </location>
</feature>
<dbReference type="Proteomes" id="UP000464658">
    <property type="component" value="Chromosome"/>
</dbReference>
<dbReference type="GO" id="GO:0003677">
    <property type="term" value="F:DNA binding"/>
    <property type="evidence" value="ECO:0007669"/>
    <property type="project" value="UniProtKB-UniRule"/>
</dbReference>
<dbReference type="GO" id="GO:0015074">
    <property type="term" value="P:DNA integration"/>
    <property type="evidence" value="ECO:0007669"/>
    <property type="project" value="InterPro"/>
</dbReference>
<dbReference type="EMBL" id="AP021906">
    <property type="protein sequence ID" value="BBP90472.1"/>
    <property type="molecule type" value="Genomic_DNA"/>
</dbReference>
<reference evidence="4 5" key="1">
    <citation type="submission" date="2019-12" db="EMBL/GenBank/DDBJ databases">
        <title>Full genome sequence of a Bacillus safensis strain isolated from commercially available natto in Indonesia.</title>
        <authorList>
            <person name="Yoshida M."/>
            <person name="Uomi M."/>
            <person name="Waturangi D."/>
            <person name="Ekaputri J.J."/>
            <person name="Setiamarga D.H.E."/>
        </authorList>
    </citation>
    <scope>NUCLEOTIDE SEQUENCE [LARGE SCALE GENOMIC DNA]</scope>
    <source>
        <strain evidence="4 5">IDN1</strain>
    </source>
</reference>
<keyword evidence="1 2" id="KW-0238">DNA-binding</keyword>
<dbReference type="AlphaFoldDB" id="A0A5S9MD17"/>
<organism evidence="4 5">
    <name type="scientific">Bacillus safensis</name>
    <dbReference type="NCBI Taxonomy" id="561879"/>
    <lineage>
        <taxon>Bacteria</taxon>
        <taxon>Bacillati</taxon>
        <taxon>Bacillota</taxon>
        <taxon>Bacilli</taxon>
        <taxon>Bacillales</taxon>
        <taxon>Bacillaceae</taxon>
        <taxon>Bacillus</taxon>
    </lineage>
</organism>
<accession>A0A5S9MD17</accession>
<dbReference type="Gene3D" id="1.10.150.130">
    <property type="match status" value="1"/>
</dbReference>
<dbReference type="InterPro" id="IPR044068">
    <property type="entry name" value="CB"/>
</dbReference>
<dbReference type="SUPFAM" id="SSF47823">
    <property type="entry name" value="lambda integrase-like, N-terminal domain"/>
    <property type="match status" value="1"/>
</dbReference>